<reference evidence="1 2" key="1">
    <citation type="submission" date="2017-11" db="EMBL/GenBank/DDBJ databases">
        <title>De-novo sequencing of pomegranate (Punica granatum L.) genome.</title>
        <authorList>
            <person name="Akparov Z."/>
            <person name="Amiraslanov A."/>
            <person name="Hajiyeva S."/>
            <person name="Abbasov M."/>
            <person name="Kaur K."/>
            <person name="Hamwieh A."/>
            <person name="Solovyev V."/>
            <person name="Salamov A."/>
            <person name="Braich B."/>
            <person name="Kosarev P."/>
            <person name="Mahmoud A."/>
            <person name="Hajiyev E."/>
            <person name="Babayeva S."/>
            <person name="Izzatullayeva V."/>
            <person name="Mammadov A."/>
            <person name="Mammadov A."/>
            <person name="Sharifova S."/>
            <person name="Ojaghi J."/>
            <person name="Eynullazada K."/>
            <person name="Bayramov B."/>
            <person name="Abdulazimova A."/>
            <person name="Shahmuradov I."/>
        </authorList>
    </citation>
    <scope>NUCLEOTIDE SEQUENCE [LARGE SCALE GENOMIC DNA]</scope>
    <source>
        <strain evidence="2">cv. AG2017</strain>
        <tissue evidence="1">Leaf</tissue>
    </source>
</reference>
<evidence type="ECO:0000313" key="1">
    <source>
        <dbReference type="EMBL" id="PKI48424.1"/>
    </source>
</evidence>
<dbReference type="Proteomes" id="UP000233551">
    <property type="component" value="Unassembled WGS sequence"/>
</dbReference>
<accession>A0A2I0IWR4</accession>
<keyword evidence="2" id="KW-1185">Reference proteome</keyword>
<name>A0A2I0IWR4_PUNGR</name>
<organism evidence="1 2">
    <name type="scientific">Punica granatum</name>
    <name type="common">Pomegranate</name>
    <dbReference type="NCBI Taxonomy" id="22663"/>
    <lineage>
        <taxon>Eukaryota</taxon>
        <taxon>Viridiplantae</taxon>
        <taxon>Streptophyta</taxon>
        <taxon>Embryophyta</taxon>
        <taxon>Tracheophyta</taxon>
        <taxon>Spermatophyta</taxon>
        <taxon>Magnoliopsida</taxon>
        <taxon>eudicotyledons</taxon>
        <taxon>Gunneridae</taxon>
        <taxon>Pentapetalae</taxon>
        <taxon>rosids</taxon>
        <taxon>malvids</taxon>
        <taxon>Myrtales</taxon>
        <taxon>Lythraceae</taxon>
        <taxon>Punica</taxon>
    </lineage>
</organism>
<gene>
    <name evidence="1" type="ORF">CRG98_031176</name>
</gene>
<dbReference type="AlphaFoldDB" id="A0A2I0IWR4"/>
<evidence type="ECO:0000313" key="2">
    <source>
        <dbReference type="Proteomes" id="UP000233551"/>
    </source>
</evidence>
<sequence>MVRGDPDINTLYWSYNVDRIVPNGPDPYVESDLLKFLISKTPDAGRWPFHVVAGVTLCIESVVSFDARNPVFVEKWRDLRCTKGTLCLLTMLSDKGCKNGKGFASVPLDLVAEKMIASVSLESGSLCRSSTPSCHVPKFYGSDSTCQTCDLGRLCRKPLVEWWVSLRFSVTFELALSLFSHMFILTRAIFFQGYELLNTSCEIGKVLRRCNNETLLEPSFLRPLWKADIASRGFKLSISMAILKKCSYHARSVSPSFYSMVNSSLRSRFTRWVAANLWINNPCSCLKLVTEPRSSE</sequence>
<proteinExistence type="predicted"/>
<comment type="caution">
    <text evidence="1">The sequence shown here is derived from an EMBL/GenBank/DDBJ whole genome shotgun (WGS) entry which is preliminary data.</text>
</comment>
<dbReference type="EMBL" id="PGOL01002388">
    <property type="protein sequence ID" value="PKI48424.1"/>
    <property type="molecule type" value="Genomic_DNA"/>
</dbReference>
<protein>
    <submittedName>
        <fullName evidence="1">Uncharacterized protein</fullName>
    </submittedName>
</protein>